<comment type="similarity">
    <text evidence="1">Belongs to the UPF0751 family.</text>
</comment>
<organism evidence="2 3">
    <name type="scientific">Bacillus cereus</name>
    <dbReference type="NCBI Taxonomy" id="1396"/>
    <lineage>
        <taxon>Bacteria</taxon>
        <taxon>Bacillati</taxon>
        <taxon>Bacillota</taxon>
        <taxon>Bacilli</taxon>
        <taxon>Bacillales</taxon>
        <taxon>Bacillaceae</taxon>
        <taxon>Bacillus</taxon>
        <taxon>Bacillus cereus group</taxon>
    </lineage>
</organism>
<name>A0A0G8EQU3_BACCE</name>
<evidence type="ECO:0008006" key="4">
    <source>
        <dbReference type="Google" id="ProtNLM"/>
    </source>
</evidence>
<evidence type="ECO:0000256" key="1">
    <source>
        <dbReference type="ARBA" id="ARBA00007189"/>
    </source>
</evidence>
<dbReference type="EMBL" id="LCYI01000039">
    <property type="protein sequence ID" value="KLA26613.1"/>
    <property type="molecule type" value="Genomic_DNA"/>
</dbReference>
<dbReference type="InterPro" id="IPR016772">
    <property type="entry name" value="UCP020408"/>
</dbReference>
<dbReference type="AlphaFoldDB" id="A0A0G8EQU3"/>
<dbReference type="PATRIC" id="fig|1396.428.peg.5880"/>
<gene>
    <name evidence="2" type="ORF">B4077_2397</name>
</gene>
<protein>
    <recommendedName>
        <fullName evidence="4">DUF2325 domain-containing protein</fullName>
    </recommendedName>
</protein>
<dbReference type="Pfam" id="PF10087">
    <property type="entry name" value="DUF2325"/>
    <property type="match status" value="1"/>
</dbReference>
<evidence type="ECO:0000313" key="3">
    <source>
        <dbReference type="Proteomes" id="UP000035214"/>
    </source>
</evidence>
<proteinExistence type="inferred from homology"/>
<reference evidence="2 3" key="1">
    <citation type="submission" date="2015-04" db="EMBL/GenBank/DDBJ databases">
        <title>Draft Genome Sequences of Eight Spore-Forming Food Isolates of Bacillus cereus Genome sequencing.</title>
        <authorList>
            <person name="Krawcyk A.O."/>
            <person name="de Jong A."/>
            <person name="Eijlander R.T."/>
            <person name="Berendsen E.M."/>
            <person name="Holsappel S."/>
            <person name="Wells-Bennik M."/>
            <person name="Kuipers O.P."/>
        </authorList>
    </citation>
    <scope>NUCLEOTIDE SEQUENCE [LARGE SCALE GENOMIC DNA]</scope>
    <source>
        <strain evidence="2 3">B4077</strain>
    </source>
</reference>
<accession>A0A0G8EQU3</accession>
<comment type="caution">
    <text evidence="2">The sequence shown here is derived from an EMBL/GenBank/DDBJ whole genome shotgun (WGS) entry which is preliminary data.</text>
</comment>
<dbReference type="Proteomes" id="UP000035214">
    <property type="component" value="Unassembled WGS sequence"/>
</dbReference>
<dbReference type="RefSeq" id="WP_046955834.1">
    <property type="nucleotide sequence ID" value="NZ_LCYI01000039.1"/>
</dbReference>
<sequence>MGMSTILVLGGSNGRTLEKLAKKRDCQVIFQDGKNHGGVKKTFRSVIKKCDVIVIQKGACGHVSIDVAKEYAKKYDIPLLFNQGFGGTGALEMGLKHLQAA</sequence>
<evidence type="ECO:0000313" key="2">
    <source>
        <dbReference type="EMBL" id="KLA26613.1"/>
    </source>
</evidence>